<dbReference type="WBParaSite" id="nRc.2.0.1.t15262-RA">
    <property type="protein sequence ID" value="nRc.2.0.1.t15262-RA"/>
    <property type="gene ID" value="nRc.2.0.1.g15262"/>
</dbReference>
<protein>
    <submittedName>
        <fullName evidence="2">Uncharacterized protein</fullName>
    </submittedName>
</protein>
<proteinExistence type="predicted"/>
<evidence type="ECO:0000313" key="2">
    <source>
        <dbReference type="WBParaSite" id="nRc.2.0.1.t15262-RA"/>
    </source>
</evidence>
<sequence>MEVDEIRQHISNSKNDNGFECSEFHCEEFESMEAGGVGSSLHRSSRPSASVTKARSKMTRPSLYLCVSSVANSYIQPNFVLHFLHETSRTI</sequence>
<accession>A0A915IM55</accession>
<name>A0A915IM55_ROMCU</name>
<dbReference type="AlphaFoldDB" id="A0A915IM55"/>
<keyword evidence="1" id="KW-1185">Reference proteome</keyword>
<organism evidence="1 2">
    <name type="scientific">Romanomermis culicivorax</name>
    <name type="common">Nematode worm</name>
    <dbReference type="NCBI Taxonomy" id="13658"/>
    <lineage>
        <taxon>Eukaryota</taxon>
        <taxon>Metazoa</taxon>
        <taxon>Ecdysozoa</taxon>
        <taxon>Nematoda</taxon>
        <taxon>Enoplea</taxon>
        <taxon>Dorylaimia</taxon>
        <taxon>Mermithida</taxon>
        <taxon>Mermithoidea</taxon>
        <taxon>Mermithidae</taxon>
        <taxon>Romanomermis</taxon>
    </lineage>
</organism>
<dbReference type="Proteomes" id="UP000887565">
    <property type="component" value="Unplaced"/>
</dbReference>
<evidence type="ECO:0000313" key="1">
    <source>
        <dbReference type="Proteomes" id="UP000887565"/>
    </source>
</evidence>
<reference evidence="2" key="1">
    <citation type="submission" date="2022-11" db="UniProtKB">
        <authorList>
            <consortium name="WormBaseParasite"/>
        </authorList>
    </citation>
    <scope>IDENTIFICATION</scope>
</reference>